<feature type="compositionally biased region" description="Basic and acidic residues" evidence="1">
    <location>
        <begin position="40"/>
        <end position="49"/>
    </location>
</feature>
<evidence type="ECO:0000256" key="1">
    <source>
        <dbReference type="SAM" id="MobiDB-lite"/>
    </source>
</evidence>
<proteinExistence type="predicted"/>
<evidence type="ECO:0000313" key="2">
    <source>
        <dbReference type="EMBL" id="GBP09585.1"/>
    </source>
</evidence>
<dbReference type="AlphaFoldDB" id="A0A4C1T5X3"/>
<organism evidence="2 3">
    <name type="scientific">Eumeta variegata</name>
    <name type="common">Bagworm moth</name>
    <name type="synonym">Eumeta japonica</name>
    <dbReference type="NCBI Taxonomy" id="151549"/>
    <lineage>
        <taxon>Eukaryota</taxon>
        <taxon>Metazoa</taxon>
        <taxon>Ecdysozoa</taxon>
        <taxon>Arthropoda</taxon>
        <taxon>Hexapoda</taxon>
        <taxon>Insecta</taxon>
        <taxon>Pterygota</taxon>
        <taxon>Neoptera</taxon>
        <taxon>Endopterygota</taxon>
        <taxon>Lepidoptera</taxon>
        <taxon>Glossata</taxon>
        <taxon>Ditrysia</taxon>
        <taxon>Tineoidea</taxon>
        <taxon>Psychidae</taxon>
        <taxon>Oiketicinae</taxon>
        <taxon>Eumeta</taxon>
    </lineage>
</organism>
<evidence type="ECO:0000313" key="3">
    <source>
        <dbReference type="Proteomes" id="UP000299102"/>
    </source>
</evidence>
<comment type="caution">
    <text evidence="2">The sequence shown here is derived from an EMBL/GenBank/DDBJ whole genome shotgun (WGS) entry which is preliminary data.</text>
</comment>
<sequence>MSFLRRYCTSEISDEFRNLRVLNGAKGWTSPFGCSSPNDEVPRSRKRGDTGGSRTASDGPGVALGGNVGFGLPRVEAAVAGGWFVSAISGKLFRSQGATGHFSLLGLGLLREINLGLRTSP</sequence>
<dbReference type="Proteomes" id="UP000299102">
    <property type="component" value="Unassembled WGS sequence"/>
</dbReference>
<protein>
    <submittedName>
        <fullName evidence="2">Uncharacterized protein</fullName>
    </submittedName>
</protein>
<keyword evidence="3" id="KW-1185">Reference proteome</keyword>
<gene>
    <name evidence="2" type="ORF">EVAR_76578_1</name>
</gene>
<reference evidence="2 3" key="1">
    <citation type="journal article" date="2019" name="Commun. Biol.">
        <title>The bagworm genome reveals a unique fibroin gene that provides high tensile strength.</title>
        <authorList>
            <person name="Kono N."/>
            <person name="Nakamura H."/>
            <person name="Ohtoshi R."/>
            <person name="Tomita M."/>
            <person name="Numata K."/>
            <person name="Arakawa K."/>
        </authorList>
    </citation>
    <scope>NUCLEOTIDE SEQUENCE [LARGE SCALE GENOMIC DNA]</scope>
</reference>
<accession>A0A4C1T5X3</accession>
<name>A0A4C1T5X3_EUMVA</name>
<dbReference type="EMBL" id="BGZK01000036">
    <property type="protein sequence ID" value="GBP09585.1"/>
    <property type="molecule type" value="Genomic_DNA"/>
</dbReference>
<feature type="region of interest" description="Disordered" evidence="1">
    <location>
        <begin position="27"/>
        <end position="61"/>
    </location>
</feature>